<feature type="domain" description="HTH araC/xylS-type" evidence="4">
    <location>
        <begin position="190"/>
        <end position="300"/>
    </location>
</feature>
<evidence type="ECO:0000256" key="1">
    <source>
        <dbReference type="ARBA" id="ARBA00023015"/>
    </source>
</evidence>
<proteinExistence type="predicted"/>
<dbReference type="PROSITE" id="PS01124">
    <property type="entry name" value="HTH_ARAC_FAMILY_2"/>
    <property type="match status" value="1"/>
</dbReference>
<dbReference type="STRING" id="1302690.BUE76_21605"/>
<accession>A0A1M4ZJG7</accession>
<dbReference type="InterPro" id="IPR009057">
    <property type="entry name" value="Homeodomain-like_sf"/>
</dbReference>
<reference evidence="5 6" key="1">
    <citation type="submission" date="2016-11" db="EMBL/GenBank/DDBJ databases">
        <authorList>
            <person name="Jaros S."/>
            <person name="Januszkiewicz K."/>
            <person name="Wedrychowicz H."/>
        </authorList>
    </citation>
    <scope>NUCLEOTIDE SEQUENCE [LARGE SCALE GENOMIC DNA]</scope>
    <source>
        <strain evidence="5 6">DSM 26897</strain>
    </source>
</reference>
<dbReference type="RefSeq" id="WP_073042045.1">
    <property type="nucleotide sequence ID" value="NZ_FQUO01000005.1"/>
</dbReference>
<gene>
    <name evidence="5" type="ORF">SAMN05444008_105245</name>
</gene>
<dbReference type="Gene3D" id="1.10.10.60">
    <property type="entry name" value="Homeodomain-like"/>
    <property type="match status" value="1"/>
</dbReference>
<evidence type="ECO:0000313" key="6">
    <source>
        <dbReference type="Proteomes" id="UP000184368"/>
    </source>
</evidence>
<sequence>MSETETLELFYQRKLDQVPEGLRKDLGHFNVFRLEDCYLPDAQPVVYSRRDFYKIALMRGRHAYHYADKSIEVDGSTLLFFNPQVPYTFEPLTENPSGYFCIFKEAFFSEHMRGSLRSLPMYAPGGKPAYMLDAVGDAAVSAIFQKMLTEMGGDYTFKFDLIRNYLMEMHHSALKLQPSETLYQHADGNARIAALFAELLERQFPIETPAQQLSLRSARDYAEKLHVHTNHLNRAVKTVTGKTTTEQIAERLTAEAMALLKHTDWNIAEISYCLGFEEPAHFSNFFRKHAQVTPVAWRGGVSMG</sequence>
<name>A0A1M4ZJG7_9BACT</name>
<evidence type="ECO:0000256" key="2">
    <source>
        <dbReference type="ARBA" id="ARBA00023125"/>
    </source>
</evidence>
<dbReference type="EMBL" id="FQUO01000005">
    <property type="protein sequence ID" value="SHF18164.1"/>
    <property type="molecule type" value="Genomic_DNA"/>
</dbReference>
<keyword evidence="3" id="KW-0804">Transcription</keyword>
<dbReference type="InterPro" id="IPR018060">
    <property type="entry name" value="HTH_AraC"/>
</dbReference>
<dbReference type="Proteomes" id="UP000184368">
    <property type="component" value="Unassembled WGS sequence"/>
</dbReference>
<protein>
    <submittedName>
        <fullName evidence="5">AraC-type DNA-binding protein</fullName>
    </submittedName>
</protein>
<dbReference type="SUPFAM" id="SSF46689">
    <property type="entry name" value="Homeodomain-like"/>
    <property type="match status" value="1"/>
</dbReference>
<evidence type="ECO:0000256" key="3">
    <source>
        <dbReference type="ARBA" id="ARBA00023163"/>
    </source>
</evidence>
<dbReference type="GO" id="GO:0003700">
    <property type="term" value="F:DNA-binding transcription factor activity"/>
    <property type="evidence" value="ECO:0007669"/>
    <property type="project" value="InterPro"/>
</dbReference>
<dbReference type="GO" id="GO:0043565">
    <property type="term" value="F:sequence-specific DNA binding"/>
    <property type="evidence" value="ECO:0007669"/>
    <property type="project" value="InterPro"/>
</dbReference>
<dbReference type="SMART" id="SM00342">
    <property type="entry name" value="HTH_ARAC"/>
    <property type="match status" value="1"/>
</dbReference>
<evidence type="ECO:0000259" key="4">
    <source>
        <dbReference type="PROSITE" id="PS01124"/>
    </source>
</evidence>
<evidence type="ECO:0000313" key="5">
    <source>
        <dbReference type="EMBL" id="SHF18164.1"/>
    </source>
</evidence>
<dbReference type="PANTHER" id="PTHR43280:SF32">
    <property type="entry name" value="TRANSCRIPTIONAL REGULATORY PROTEIN"/>
    <property type="match status" value="1"/>
</dbReference>
<dbReference type="AlphaFoldDB" id="A0A1M4ZJG7"/>
<dbReference type="Pfam" id="PF12833">
    <property type="entry name" value="HTH_18"/>
    <property type="match status" value="1"/>
</dbReference>
<organism evidence="5 6">
    <name type="scientific">Cnuella takakiae</name>
    <dbReference type="NCBI Taxonomy" id="1302690"/>
    <lineage>
        <taxon>Bacteria</taxon>
        <taxon>Pseudomonadati</taxon>
        <taxon>Bacteroidota</taxon>
        <taxon>Chitinophagia</taxon>
        <taxon>Chitinophagales</taxon>
        <taxon>Chitinophagaceae</taxon>
        <taxon>Cnuella</taxon>
    </lineage>
</organism>
<keyword evidence="1" id="KW-0805">Transcription regulation</keyword>
<keyword evidence="2 5" id="KW-0238">DNA-binding</keyword>
<dbReference type="OrthoDB" id="629929at2"/>
<dbReference type="PANTHER" id="PTHR43280">
    <property type="entry name" value="ARAC-FAMILY TRANSCRIPTIONAL REGULATOR"/>
    <property type="match status" value="1"/>
</dbReference>
<keyword evidence="6" id="KW-1185">Reference proteome</keyword>